<dbReference type="PROSITE" id="PS51146">
    <property type="entry name" value="KAIC"/>
    <property type="match status" value="3"/>
</dbReference>
<dbReference type="InterPro" id="IPR010624">
    <property type="entry name" value="KaiC_dom"/>
</dbReference>
<dbReference type="EMBL" id="JELY01003553">
    <property type="protein sequence ID" value="KYF48016.1"/>
    <property type="molecule type" value="Genomic_DNA"/>
</dbReference>
<dbReference type="Pfam" id="PF06745">
    <property type="entry name" value="ATPase"/>
    <property type="match status" value="3"/>
</dbReference>
<dbReference type="InterPro" id="IPR027417">
    <property type="entry name" value="P-loop_NTPase"/>
</dbReference>
<evidence type="ECO:0000313" key="3">
    <source>
        <dbReference type="EMBL" id="KYF48016.1"/>
    </source>
</evidence>
<sequence>MTKKTGIARIETGVRNLDALFQGGLPKGSILVIAGAPGAGKTILTQQICFHNASARTRVLYFSTLSEPTAKTLRYLSQFDFFDARKIDAGIQFVDLGAILRTKGLDGAFMLIMEHIKKAKPALVVIDSFKVFDDLSKSNEELRKFGYELAISLMAWETTTFFLGEFGQGDIETNPLFSIIDGLIMVGQRQESGEQRRFIQIVKMRGTDHSREEHSFVITRAGIDVFAPRVTIHRMDIEGKEPRLKTGISRFDDLLGDGIPRGSSLLIAGVAGTGKTVLSLEFIYRGAQAGEKGIFFSFEETEPRLRATARGLGWDLDAEIERGMVEIVFIPQPNILVEGHLLMMTERILGMKARRVVVDSVSVFLHKVKDPQIDREKIFQLASVIHNAQAVGFLATDIPYGTNQISRFGVEETVVDGVVLLSSTEEGLERQRYVEIYKLRNTHHLRGRHSIVIGSGGIRVYPRYSAEAAFAEPPPPLDTTRRLPSGVPGLDELLGGGLLERSVTLLSGSAGIGKSTLSMQFLLEGCRRGEPGLYVALEEGPAQIIRTAEALGLPLPEAIEEGLAEVIYISRERVRPSQLLSLLTDKIRTQKTRRFVLDSVSHLAAEGIGEDELRQLLYALIQRFKALGVTSVLTLESSVMYSSETVTDRQFSPVADNLVVLRYTPLPGEIMPTLMVVKTRGSEHDFGAYHFTVGKGGARIGPRAGEVAPLATKKNAGRRRTKRRTKR</sequence>
<dbReference type="PANTHER" id="PTHR42926:SF1">
    <property type="entry name" value="CIRCADIAN CLOCK OSCILLATOR PROTEIN KAIC 1"/>
    <property type="match status" value="1"/>
</dbReference>
<dbReference type="SMART" id="SM00382">
    <property type="entry name" value="AAA"/>
    <property type="match status" value="3"/>
</dbReference>
<feature type="region of interest" description="Disordered" evidence="1">
    <location>
        <begin position="703"/>
        <end position="727"/>
    </location>
</feature>
<organism evidence="3 4">
    <name type="scientific">Sorangium cellulosum</name>
    <name type="common">Polyangium cellulosum</name>
    <dbReference type="NCBI Taxonomy" id="56"/>
    <lineage>
        <taxon>Bacteria</taxon>
        <taxon>Pseudomonadati</taxon>
        <taxon>Myxococcota</taxon>
        <taxon>Polyangia</taxon>
        <taxon>Polyangiales</taxon>
        <taxon>Polyangiaceae</taxon>
        <taxon>Sorangium</taxon>
    </lineage>
</organism>
<feature type="domain" description="KaiC" evidence="2">
    <location>
        <begin position="8"/>
        <end position="239"/>
    </location>
</feature>
<dbReference type="PRINTS" id="PR01874">
    <property type="entry name" value="DNAREPAIRADA"/>
</dbReference>
<dbReference type="InterPro" id="IPR051347">
    <property type="entry name" value="Circadian_clock_KaiC-rel"/>
</dbReference>
<dbReference type="InterPro" id="IPR003593">
    <property type="entry name" value="AAA+_ATPase"/>
</dbReference>
<proteinExistence type="predicted"/>
<feature type="domain" description="KaiC" evidence="2">
    <location>
        <begin position="242"/>
        <end position="474"/>
    </location>
</feature>
<dbReference type="InterPro" id="IPR014774">
    <property type="entry name" value="KaiC-like_dom"/>
</dbReference>
<name>A0A150P0M5_SORCE</name>
<dbReference type="PANTHER" id="PTHR42926">
    <property type="match status" value="1"/>
</dbReference>
<dbReference type="AlphaFoldDB" id="A0A150P0M5"/>
<evidence type="ECO:0000259" key="2">
    <source>
        <dbReference type="PROSITE" id="PS51146"/>
    </source>
</evidence>
<gene>
    <name evidence="3" type="ORF">BE08_19915</name>
</gene>
<comment type="caution">
    <text evidence="3">The sequence shown here is derived from an EMBL/GenBank/DDBJ whole genome shotgun (WGS) entry which is preliminary data.</text>
</comment>
<dbReference type="SUPFAM" id="SSF52540">
    <property type="entry name" value="P-loop containing nucleoside triphosphate hydrolases"/>
    <property type="match status" value="3"/>
</dbReference>
<evidence type="ECO:0000256" key="1">
    <source>
        <dbReference type="SAM" id="MobiDB-lite"/>
    </source>
</evidence>
<dbReference type="Proteomes" id="UP000075420">
    <property type="component" value="Unassembled WGS sequence"/>
</dbReference>
<reference evidence="3 4" key="1">
    <citation type="submission" date="2014-02" db="EMBL/GenBank/DDBJ databases">
        <title>The small core and large imbalanced accessory genome model reveals a collaborative survival strategy of Sorangium cellulosum strains in nature.</title>
        <authorList>
            <person name="Han K."/>
            <person name="Peng R."/>
            <person name="Blom J."/>
            <person name="Li Y.-Z."/>
        </authorList>
    </citation>
    <scope>NUCLEOTIDE SEQUENCE [LARGE SCALE GENOMIC DNA]</scope>
    <source>
        <strain evidence="3 4">So0157-25</strain>
    </source>
</reference>
<feature type="domain" description="KaiC" evidence="2">
    <location>
        <begin position="481"/>
        <end position="714"/>
    </location>
</feature>
<dbReference type="Gene3D" id="3.40.50.300">
    <property type="entry name" value="P-loop containing nucleotide triphosphate hydrolases"/>
    <property type="match status" value="3"/>
</dbReference>
<protein>
    <recommendedName>
        <fullName evidence="2">KaiC domain-containing protein</fullName>
    </recommendedName>
</protein>
<evidence type="ECO:0000313" key="4">
    <source>
        <dbReference type="Proteomes" id="UP000075420"/>
    </source>
</evidence>
<dbReference type="GO" id="GO:0005524">
    <property type="term" value="F:ATP binding"/>
    <property type="evidence" value="ECO:0007669"/>
    <property type="project" value="InterPro"/>
</dbReference>
<feature type="compositionally biased region" description="Basic residues" evidence="1">
    <location>
        <begin position="715"/>
        <end position="727"/>
    </location>
</feature>
<accession>A0A150P0M5</accession>